<dbReference type="Proteomes" id="UP001185331">
    <property type="component" value="Unassembled WGS sequence"/>
</dbReference>
<protein>
    <submittedName>
        <fullName evidence="2">Type II secretory pathway pseudopilin PulG</fullName>
    </submittedName>
</protein>
<comment type="caution">
    <text evidence="2">The sequence shown here is derived from an EMBL/GenBank/DDBJ whole genome shotgun (WGS) entry which is preliminary data.</text>
</comment>
<accession>A0AAE4BL36</accession>
<name>A0AAE4BL36_9DEIO</name>
<dbReference type="SUPFAM" id="SSF54523">
    <property type="entry name" value="Pili subunits"/>
    <property type="match status" value="1"/>
</dbReference>
<evidence type="ECO:0000313" key="3">
    <source>
        <dbReference type="Proteomes" id="UP001185331"/>
    </source>
</evidence>
<dbReference type="EMBL" id="JAVDQK010000004">
    <property type="protein sequence ID" value="MDR6218493.1"/>
    <property type="molecule type" value="Genomic_DNA"/>
</dbReference>
<evidence type="ECO:0000256" key="1">
    <source>
        <dbReference type="SAM" id="Phobius"/>
    </source>
</evidence>
<keyword evidence="1" id="KW-0812">Transmembrane</keyword>
<keyword evidence="1" id="KW-1133">Transmembrane helix</keyword>
<dbReference type="AlphaFoldDB" id="A0AAE4BL36"/>
<dbReference type="Gene3D" id="3.30.700.10">
    <property type="entry name" value="Glycoprotein, Type 4 Pilin"/>
    <property type="match status" value="1"/>
</dbReference>
<gene>
    <name evidence="2" type="ORF">J2Y00_002056</name>
</gene>
<organism evidence="2 3">
    <name type="scientific">Deinococcus soli</name>
    <name type="common">ex Cha et al. 2016</name>
    <dbReference type="NCBI Taxonomy" id="1309411"/>
    <lineage>
        <taxon>Bacteria</taxon>
        <taxon>Thermotogati</taxon>
        <taxon>Deinococcota</taxon>
        <taxon>Deinococci</taxon>
        <taxon>Deinococcales</taxon>
        <taxon>Deinococcaceae</taxon>
        <taxon>Deinococcus</taxon>
    </lineage>
</organism>
<keyword evidence="1" id="KW-0472">Membrane</keyword>
<reference evidence="2" key="1">
    <citation type="submission" date="2023-07" db="EMBL/GenBank/DDBJ databases">
        <title>Sorghum-associated microbial communities from plants grown in Nebraska, USA.</title>
        <authorList>
            <person name="Schachtman D."/>
        </authorList>
    </citation>
    <scope>NUCLEOTIDE SEQUENCE</scope>
    <source>
        <strain evidence="2">BE330</strain>
    </source>
</reference>
<feature type="transmembrane region" description="Helical" evidence="1">
    <location>
        <begin position="6"/>
        <end position="28"/>
    </location>
</feature>
<proteinExistence type="predicted"/>
<evidence type="ECO:0000313" key="2">
    <source>
        <dbReference type="EMBL" id="MDR6218493.1"/>
    </source>
</evidence>
<dbReference type="RefSeq" id="WP_309855028.1">
    <property type="nucleotide sequence ID" value="NZ_JAVDQJ010000005.1"/>
</dbReference>
<dbReference type="InterPro" id="IPR045584">
    <property type="entry name" value="Pilin-like"/>
</dbReference>
<sequence>MTRRTAGLSILEILISIVIIAILVGIAVPRLKATTAASQENGAVSAFTLMIKNGASYAGSRKTTLALERSGAVIRFVETSTSAMPDDDFQVTVPASMTVNVPQGRSLTFGPTGFITNRGGLPNPVTLTSSIGGGRTWQLSVSTIGEVRSTP</sequence>